<gene>
    <name evidence="2" type="ORF">BDP27DRAFT_746090</name>
</gene>
<comment type="caution">
    <text evidence="2">The sequence shown here is derived from an EMBL/GenBank/DDBJ whole genome shotgun (WGS) entry which is preliminary data.</text>
</comment>
<evidence type="ECO:0000313" key="3">
    <source>
        <dbReference type="Proteomes" id="UP000772434"/>
    </source>
</evidence>
<reference evidence="2" key="1">
    <citation type="submission" date="2020-11" db="EMBL/GenBank/DDBJ databases">
        <authorList>
            <consortium name="DOE Joint Genome Institute"/>
            <person name="Ahrendt S."/>
            <person name="Riley R."/>
            <person name="Andreopoulos W."/>
            <person name="Labutti K."/>
            <person name="Pangilinan J."/>
            <person name="Ruiz-Duenas F.J."/>
            <person name="Barrasa J.M."/>
            <person name="Sanchez-Garcia M."/>
            <person name="Camarero S."/>
            <person name="Miyauchi S."/>
            <person name="Serrano A."/>
            <person name="Linde D."/>
            <person name="Babiker R."/>
            <person name="Drula E."/>
            <person name="Ayuso-Fernandez I."/>
            <person name="Pacheco R."/>
            <person name="Padilla G."/>
            <person name="Ferreira P."/>
            <person name="Barriuso J."/>
            <person name="Kellner H."/>
            <person name="Castanera R."/>
            <person name="Alfaro M."/>
            <person name="Ramirez L."/>
            <person name="Pisabarro A.G."/>
            <person name="Kuo A."/>
            <person name="Tritt A."/>
            <person name="Lipzen A."/>
            <person name="He G."/>
            <person name="Yan M."/>
            <person name="Ng V."/>
            <person name="Cullen D."/>
            <person name="Martin F."/>
            <person name="Rosso M.-N."/>
            <person name="Henrissat B."/>
            <person name="Hibbett D."/>
            <person name="Martinez A.T."/>
            <person name="Grigoriev I.V."/>
        </authorList>
    </citation>
    <scope>NUCLEOTIDE SEQUENCE</scope>
    <source>
        <strain evidence="2">AH 40177</strain>
    </source>
</reference>
<dbReference type="OrthoDB" id="2994708at2759"/>
<dbReference type="AlphaFoldDB" id="A0A9P5U7S8"/>
<dbReference type="Pfam" id="PF23155">
    <property type="entry name" value="DUF7053"/>
    <property type="match status" value="1"/>
</dbReference>
<feature type="domain" description="DUF7053" evidence="1">
    <location>
        <begin position="11"/>
        <end position="151"/>
    </location>
</feature>
<name>A0A9P5U7S8_9AGAR</name>
<evidence type="ECO:0000259" key="1">
    <source>
        <dbReference type="Pfam" id="PF23155"/>
    </source>
</evidence>
<sequence>MVSVWPLLLQSTKTFTKSLPSDAEITEHDILRVLHDPPTLTCLSPLVTKSEVLDPVSKPNLYTVHESPSFLGMRFNIIFTADYDGINVKVHAGFWTTLDTRWRVARNVETGLIEVSETVTCQSLSLLHPYVVNTMSKAHTRIFDRLVEKVKEDVTAKRCDSEVDGGEGK</sequence>
<accession>A0A9P5U7S8</accession>
<proteinExistence type="predicted"/>
<protein>
    <recommendedName>
        <fullName evidence="1">DUF7053 domain-containing protein</fullName>
    </recommendedName>
</protein>
<keyword evidence="3" id="KW-1185">Reference proteome</keyword>
<organism evidence="2 3">
    <name type="scientific">Rhodocollybia butyracea</name>
    <dbReference type="NCBI Taxonomy" id="206335"/>
    <lineage>
        <taxon>Eukaryota</taxon>
        <taxon>Fungi</taxon>
        <taxon>Dikarya</taxon>
        <taxon>Basidiomycota</taxon>
        <taxon>Agaricomycotina</taxon>
        <taxon>Agaricomycetes</taxon>
        <taxon>Agaricomycetidae</taxon>
        <taxon>Agaricales</taxon>
        <taxon>Marasmiineae</taxon>
        <taxon>Omphalotaceae</taxon>
        <taxon>Rhodocollybia</taxon>
    </lineage>
</organism>
<dbReference type="Proteomes" id="UP000772434">
    <property type="component" value="Unassembled WGS sequence"/>
</dbReference>
<evidence type="ECO:0000313" key="2">
    <source>
        <dbReference type="EMBL" id="KAF9069094.1"/>
    </source>
</evidence>
<dbReference type="InterPro" id="IPR055481">
    <property type="entry name" value="DUF7053"/>
</dbReference>
<dbReference type="EMBL" id="JADNRY010000054">
    <property type="protein sequence ID" value="KAF9069094.1"/>
    <property type="molecule type" value="Genomic_DNA"/>
</dbReference>